<protein>
    <submittedName>
        <fullName evidence="2">Uncharacterized protein</fullName>
    </submittedName>
</protein>
<feature type="signal peptide" evidence="1">
    <location>
        <begin position="1"/>
        <end position="29"/>
    </location>
</feature>
<reference evidence="2 3" key="1">
    <citation type="submission" date="2020-06" db="EMBL/GenBank/DDBJ databases">
        <title>Complete Genome Sequence of Clostridium muelleri sp. nov. P21T, an Acid-Alcohol Producing Acetogen Isolated from Old Hay.</title>
        <authorList>
            <person name="Duncan K.E."/>
            <person name="Tanner R.S."/>
        </authorList>
    </citation>
    <scope>NUCLEOTIDE SEQUENCE [LARGE SCALE GENOMIC DNA]</scope>
    <source>
        <strain evidence="2 3">P21</strain>
    </source>
</reference>
<keyword evidence="1" id="KW-0732">Signal</keyword>
<proteinExistence type="predicted"/>
<dbReference type="Proteomes" id="UP000537131">
    <property type="component" value="Unassembled WGS sequence"/>
</dbReference>
<keyword evidence="3" id="KW-1185">Reference proteome</keyword>
<name>A0A7Y0HP52_9CLOT</name>
<evidence type="ECO:0000313" key="3">
    <source>
        <dbReference type="Proteomes" id="UP000537131"/>
    </source>
</evidence>
<sequence length="344" mass="37656">MVNKKLATKIIAALMVSGTLFSTASYVSAKSANGAGKTGTFQGTKANNKTKDSSTSFKAQLDKLVTAGTITADEETKILDFQKQKSAERKAEMEKVKGMTADQRKAYFEANPKQKTDLFAELVSANIITQAQADAIKAALPQKEAKHNENKSKQGFKAQLDKLVTAGTITADEETKIIDFEKQKATERKAEMEKVKGMTADQRKAYFAANPKQKTDLFAELVSANIITQTQADAIKAALPQKEAKHNENESKQGLKAQLDKLVTAGTITADEETKIIDFEKQKATERKAEMEKVKGMTADQRKAYFAANPKQKTDLFTELVNANIITQAQADAIKATLPQKSHK</sequence>
<gene>
    <name evidence="2" type="ORF">HBE96_11795</name>
</gene>
<accession>A0A7Y0HP52</accession>
<comment type="caution">
    <text evidence="2">The sequence shown here is derived from an EMBL/GenBank/DDBJ whole genome shotgun (WGS) entry which is preliminary data.</text>
</comment>
<organism evidence="2 3">
    <name type="scientific">Clostridium muellerianum</name>
    <dbReference type="NCBI Taxonomy" id="2716538"/>
    <lineage>
        <taxon>Bacteria</taxon>
        <taxon>Bacillati</taxon>
        <taxon>Bacillota</taxon>
        <taxon>Clostridia</taxon>
        <taxon>Eubacteriales</taxon>
        <taxon>Clostridiaceae</taxon>
        <taxon>Clostridium</taxon>
    </lineage>
</organism>
<dbReference type="RefSeq" id="WP_169297952.1">
    <property type="nucleotide sequence ID" value="NZ_JABBNI010000021.1"/>
</dbReference>
<dbReference type="AlphaFoldDB" id="A0A7Y0HP52"/>
<feature type="chain" id="PRO_5030703744" evidence="1">
    <location>
        <begin position="30"/>
        <end position="344"/>
    </location>
</feature>
<dbReference type="EMBL" id="JABBNI010000021">
    <property type="protein sequence ID" value="NMM63347.1"/>
    <property type="molecule type" value="Genomic_DNA"/>
</dbReference>
<evidence type="ECO:0000256" key="1">
    <source>
        <dbReference type="SAM" id="SignalP"/>
    </source>
</evidence>
<evidence type="ECO:0000313" key="2">
    <source>
        <dbReference type="EMBL" id="NMM63347.1"/>
    </source>
</evidence>